<comment type="similarity">
    <text evidence="2">Belongs to the protein kinase superfamily. STE Ser/Thr protein kinase family. MAP kinase kinase kinase subfamily.</text>
</comment>
<dbReference type="GO" id="GO:0043410">
    <property type="term" value="P:positive regulation of MAPK cascade"/>
    <property type="evidence" value="ECO:0007669"/>
    <property type="project" value="UniProtKB-ARBA"/>
</dbReference>
<dbReference type="Gene3D" id="1.10.510.10">
    <property type="entry name" value="Transferase(Phosphotransferase) domain 1"/>
    <property type="match status" value="1"/>
</dbReference>
<dbReference type="EC" id="2.7.11.25" evidence="3"/>
<keyword evidence="8 14" id="KW-0547">Nucleotide-binding</keyword>
<keyword evidence="19" id="KW-1185">Reference proteome</keyword>
<dbReference type="Pfam" id="PF07714">
    <property type="entry name" value="PK_Tyr_Ser-Thr"/>
    <property type="match status" value="1"/>
</dbReference>
<dbReference type="GO" id="GO:0046872">
    <property type="term" value="F:metal ion binding"/>
    <property type="evidence" value="ECO:0007669"/>
    <property type="project" value="UniProtKB-KW"/>
</dbReference>
<dbReference type="EnsemblMetazoa" id="XM_022796575">
    <property type="protein sequence ID" value="XP_022652310"/>
    <property type="gene ID" value="LOC111246648"/>
</dbReference>
<dbReference type="Proteomes" id="UP000594260">
    <property type="component" value="Unplaced"/>
</dbReference>
<dbReference type="OrthoDB" id="6414404at2759"/>
<dbReference type="PRINTS" id="PR00109">
    <property type="entry name" value="TYRKINASE"/>
</dbReference>
<dbReference type="FunFam" id="1.10.510.10:FF:000143">
    <property type="entry name" value="Mitogen-activated protein kinase kinase kinase 7"/>
    <property type="match status" value="1"/>
</dbReference>
<dbReference type="GO" id="GO:0043123">
    <property type="term" value="P:positive regulation of canonical NF-kappaB signal transduction"/>
    <property type="evidence" value="ECO:0007669"/>
    <property type="project" value="TreeGrafter"/>
</dbReference>
<evidence type="ECO:0000256" key="7">
    <source>
        <dbReference type="ARBA" id="ARBA00022723"/>
    </source>
</evidence>
<sequence>MGSLEDEEDLVQLLEELRQRPGVNIIQKGIDFHTSDQAPLGSGTFGVVSKGTYCRRNPDGTEKETIECAVKQINDPREIRAFMNEVTQLSRVNHENIVTIYGAHIGRPCYLVMEYAAGGSLYHVLHCKPYTVHVQYTTAHALSWCLQCIKGIDYLHNMEPKPLVHRDIKPPNLLLVDGMLTLKICDFGTACDLQTNMTNCKGSAAWMAPEVFTGTNYTQKCDIFSWGIILWEVLSRQKPYEDMDFAYQILWAIKDNKRPPMIYDAPKVIQDLMARCWHPLPENRPTSSDIVQLMTRLFSYCDKNDLVPLSCPIPLRSSSTSSTISMATSNVSSSPNALTPVATQRRPNTFLTENFPMLNANYSHLISPDPYTPSTSRQGTSERHDQTSETPPPPAHRMHRRQLSFGIVNASVGAGATFNGNASSINSQENISPSYNHTQVRKSSWPTTPDEPYEDLGIQGHLLVEPKLQPLPPLTNLRESVIIYESHKRLCQWYHKQQAEIELLMRRNRELDDLVQEVTSGSIIRKTDIQVKYQELFNEQRGLLQLKDKLKRQLRELQHRELDDAWVFVQ</sequence>
<dbReference type="PROSITE" id="PS50011">
    <property type="entry name" value="PROTEIN_KINASE_DOM"/>
    <property type="match status" value="1"/>
</dbReference>
<dbReference type="GeneID" id="111246648"/>
<comment type="cofactor">
    <cofactor evidence="1">
        <name>Mg(2+)</name>
        <dbReference type="ChEBI" id="CHEBI:18420"/>
    </cofactor>
</comment>
<evidence type="ECO:0000256" key="11">
    <source>
        <dbReference type="ARBA" id="ARBA00022842"/>
    </source>
</evidence>
<evidence type="ECO:0000256" key="15">
    <source>
        <dbReference type="SAM" id="Coils"/>
    </source>
</evidence>
<dbReference type="RefSeq" id="XP_022652310.1">
    <property type="nucleotide sequence ID" value="XM_022796575.1"/>
</dbReference>
<evidence type="ECO:0000256" key="1">
    <source>
        <dbReference type="ARBA" id="ARBA00001946"/>
    </source>
</evidence>
<organism evidence="18 19">
    <name type="scientific">Varroa destructor</name>
    <name type="common">Honeybee mite</name>
    <dbReference type="NCBI Taxonomy" id="109461"/>
    <lineage>
        <taxon>Eukaryota</taxon>
        <taxon>Metazoa</taxon>
        <taxon>Ecdysozoa</taxon>
        <taxon>Arthropoda</taxon>
        <taxon>Chelicerata</taxon>
        <taxon>Arachnida</taxon>
        <taxon>Acari</taxon>
        <taxon>Parasitiformes</taxon>
        <taxon>Mesostigmata</taxon>
        <taxon>Gamasina</taxon>
        <taxon>Dermanyssoidea</taxon>
        <taxon>Varroidae</taxon>
        <taxon>Varroa</taxon>
    </lineage>
</organism>
<feature type="region of interest" description="Disordered" evidence="16">
    <location>
        <begin position="429"/>
        <end position="451"/>
    </location>
</feature>
<dbReference type="SUPFAM" id="SSF56112">
    <property type="entry name" value="Protein kinase-like (PK-like)"/>
    <property type="match status" value="1"/>
</dbReference>
<dbReference type="GO" id="GO:0005524">
    <property type="term" value="F:ATP binding"/>
    <property type="evidence" value="ECO:0007669"/>
    <property type="project" value="UniProtKB-UniRule"/>
</dbReference>
<evidence type="ECO:0000256" key="2">
    <source>
        <dbReference type="ARBA" id="ARBA00006529"/>
    </source>
</evidence>
<proteinExistence type="inferred from homology"/>
<comment type="catalytic activity">
    <reaction evidence="12">
        <text>L-threonyl-[protein] + ATP = O-phospho-L-threonyl-[protein] + ADP + H(+)</text>
        <dbReference type="Rhea" id="RHEA:46608"/>
        <dbReference type="Rhea" id="RHEA-COMP:11060"/>
        <dbReference type="Rhea" id="RHEA-COMP:11605"/>
        <dbReference type="ChEBI" id="CHEBI:15378"/>
        <dbReference type="ChEBI" id="CHEBI:30013"/>
        <dbReference type="ChEBI" id="CHEBI:30616"/>
        <dbReference type="ChEBI" id="CHEBI:61977"/>
        <dbReference type="ChEBI" id="CHEBI:456216"/>
        <dbReference type="EC" id="2.7.11.25"/>
    </reaction>
</comment>
<dbReference type="AlphaFoldDB" id="A0A7M7JHL8"/>
<reference evidence="18" key="1">
    <citation type="submission" date="2021-01" db="UniProtKB">
        <authorList>
            <consortium name="EnsemblMetazoa"/>
        </authorList>
    </citation>
    <scope>IDENTIFICATION</scope>
</reference>
<evidence type="ECO:0000256" key="6">
    <source>
        <dbReference type="ARBA" id="ARBA00022679"/>
    </source>
</evidence>
<evidence type="ECO:0000313" key="18">
    <source>
        <dbReference type="EnsemblMetazoa" id="XP_022652310"/>
    </source>
</evidence>
<feature type="region of interest" description="Disordered" evidence="16">
    <location>
        <begin position="366"/>
        <end position="398"/>
    </location>
</feature>
<evidence type="ECO:0000256" key="14">
    <source>
        <dbReference type="PROSITE-ProRule" id="PRU10141"/>
    </source>
</evidence>
<keyword evidence="11" id="KW-0460">Magnesium</keyword>
<dbReference type="InParanoid" id="A0A7M7JHL8"/>
<dbReference type="InterPro" id="IPR017441">
    <property type="entry name" value="Protein_kinase_ATP_BS"/>
</dbReference>
<dbReference type="PROSITE" id="PS00107">
    <property type="entry name" value="PROTEIN_KINASE_ATP"/>
    <property type="match status" value="1"/>
</dbReference>
<evidence type="ECO:0000256" key="8">
    <source>
        <dbReference type="ARBA" id="ARBA00022741"/>
    </source>
</evidence>
<evidence type="ECO:0000256" key="12">
    <source>
        <dbReference type="ARBA" id="ARBA00047559"/>
    </source>
</evidence>
<dbReference type="PANTHER" id="PTHR46716:SF1">
    <property type="entry name" value="MITOGEN-ACTIVATED PROTEIN KINASE KINASE KINASE 7"/>
    <property type="match status" value="1"/>
</dbReference>
<feature type="binding site" evidence="14">
    <location>
        <position position="71"/>
    </location>
    <ligand>
        <name>ATP</name>
        <dbReference type="ChEBI" id="CHEBI:30616"/>
    </ligand>
</feature>
<dbReference type="InterPro" id="IPR001245">
    <property type="entry name" value="Ser-Thr/Tyr_kinase_cat_dom"/>
</dbReference>
<evidence type="ECO:0000256" key="3">
    <source>
        <dbReference type="ARBA" id="ARBA00012406"/>
    </source>
</evidence>
<feature type="domain" description="Protein kinase" evidence="17">
    <location>
        <begin position="34"/>
        <end position="297"/>
    </location>
</feature>
<evidence type="ECO:0000313" key="19">
    <source>
        <dbReference type="Proteomes" id="UP000594260"/>
    </source>
</evidence>
<evidence type="ECO:0000256" key="4">
    <source>
        <dbReference type="ARBA" id="ARBA00017660"/>
    </source>
</evidence>
<feature type="coiled-coil region" evidence="15">
    <location>
        <begin position="494"/>
        <end position="563"/>
    </location>
</feature>
<dbReference type="GO" id="GO:0006955">
    <property type="term" value="P:immune response"/>
    <property type="evidence" value="ECO:0007669"/>
    <property type="project" value="TreeGrafter"/>
</dbReference>
<dbReference type="InterPro" id="IPR000719">
    <property type="entry name" value="Prot_kinase_dom"/>
</dbReference>
<dbReference type="KEGG" id="vde:111246648"/>
<accession>A0A7M7JHL8</accession>
<dbReference type="InterPro" id="IPR008271">
    <property type="entry name" value="Ser/Thr_kinase_AS"/>
</dbReference>
<dbReference type="GO" id="GO:0007254">
    <property type="term" value="P:JNK cascade"/>
    <property type="evidence" value="ECO:0007669"/>
    <property type="project" value="TreeGrafter"/>
</dbReference>
<dbReference type="PANTHER" id="PTHR46716">
    <property type="entry name" value="MITOGEN-ACTIVATED PROTEIN KINASE KINASE KINASE 7"/>
    <property type="match status" value="1"/>
</dbReference>
<keyword evidence="7" id="KW-0479">Metal-binding</keyword>
<evidence type="ECO:0000256" key="16">
    <source>
        <dbReference type="SAM" id="MobiDB-lite"/>
    </source>
</evidence>
<dbReference type="GO" id="GO:0019899">
    <property type="term" value="F:enzyme binding"/>
    <property type="evidence" value="ECO:0007669"/>
    <property type="project" value="UniProtKB-ARBA"/>
</dbReference>
<comment type="catalytic activity">
    <reaction evidence="13">
        <text>L-seryl-[protein] + ATP = O-phospho-L-seryl-[protein] + ADP + H(+)</text>
        <dbReference type="Rhea" id="RHEA:17989"/>
        <dbReference type="Rhea" id="RHEA-COMP:9863"/>
        <dbReference type="Rhea" id="RHEA-COMP:11604"/>
        <dbReference type="ChEBI" id="CHEBI:15378"/>
        <dbReference type="ChEBI" id="CHEBI:29999"/>
        <dbReference type="ChEBI" id="CHEBI:30616"/>
        <dbReference type="ChEBI" id="CHEBI:83421"/>
        <dbReference type="ChEBI" id="CHEBI:456216"/>
        <dbReference type="EC" id="2.7.11.25"/>
    </reaction>
</comment>
<name>A0A7M7JHL8_VARDE</name>
<evidence type="ECO:0000256" key="13">
    <source>
        <dbReference type="ARBA" id="ARBA00048329"/>
    </source>
</evidence>
<dbReference type="SMART" id="SM00220">
    <property type="entry name" value="S_TKc"/>
    <property type="match status" value="1"/>
</dbReference>
<dbReference type="GO" id="GO:0009893">
    <property type="term" value="P:positive regulation of metabolic process"/>
    <property type="evidence" value="ECO:0007669"/>
    <property type="project" value="UniProtKB-ARBA"/>
</dbReference>
<dbReference type="GO" id="GO:0004709">
    <property type="term" value="F:MAP kinase kinase kinase activity"/>
    <property type="evidence" value="ECO:0007669"/>
    <property type="project" value="UniProtKB-EC"/>
</dbReference>
<keyword evidence="5" id="KW-0723">Serine/threonine-protein kinase</keyword>
<dbReference type="FunCoup" id="A0A7M7JHL8">
    <property type="interactions" value="1782"/>
</dbReference>
<dbReference type="Gene3D" id="3.30.200.20">
    <property type="entry name" value="Phosphorylase Kinase, domain 1"/>
    <property type="match status" value="1"/>
</dbReference>
<evidence type="ECO:0000256" key="9">
    <source>
        <dbReference type="ARBA" id="ARBA00022777"/>
    </source>
</evidence>
<evidence type="ECO:0000259" key="17">
    <source>
        <dbReference type="PROSITE" id="PS50011"/>
    </source>
</evidence>
<dbReference type="OMA" id="IICQREH"/>
<dbReference type="GO" id="GO:0006950">
    <property type="term" value="P:response to stress"/>
    <property type="evidence" value="ECO:0007669"/>
    <property type="project" value="UniProtKB-ARBA"/>
</dbReference>
<evidence type="ECO:0000256" key="5">
    <source>
        <dbReference type="ARBA" id="ARBA00022527"/>
    </source>
</evidence>
<keyword evidence="6" id="KW-0808">Transferase</keyword>
<protein>
    <recommendedName>
        <fullName evidence="4">Mitogen-activated protein kinase kinase kinase 7</fullName>
        <ecNumber evidence="3">2.7.11.25</ecNumber>
    </recommendedName>
</protein>
<keyword evidence="15" id="KW-0175">Coiled coil</keyword>
<feature type="compositionally biased region" description="Polar residues" evidence="16">
    <location>
        <begin position="429"/>
        <end position="447"/>
    </location>
</feature>
<dbReference type="PROSITE" id="PS00108">
    <property type="entry name" value="PROTEIN_KINASE_ST"/>
    <property type="match status" value="1"/>
</dbReference>
<keyword evidence="10 14" id="KW-0067">ATP-binding</keyword>
<evidence type="ECO:0000256" key="10">
    <source>
        <dbReference type="ARBA" id="ARBA00022840"/>
    </source>
</evidence>
<keyword evidence="9" id="KW-0418">Kinase</keyword>
<dbReference type="InterPro" id="IPR011009">
    <property type="entry name" value="Kinase-like_dom_sf"/>
</dbReference>